<sequence length="626" mass="69450">MEQTDKKNDRDRNQVDLDTILVQEVGQFGPYQLRTILLAAIIVIFMAWHAEYVFTAARTPTRCFIEECDSHEPVFEPGWLSVAIPPDGDGFDNCARYGNRTVLPEDFVPDDTCPADLFDTTVVQPCDRYVHGDTYSAVVDVSIADGNTICCTRSAGKRACEPRKYRWSAPLMISQPQRSHGCIIGLLGWNRISDRKGCGLMEEEELGLECDEWRRTLIGTVRTLGTIPVLPLTGYVSDRWGRRTALVLNGFNTAWLGLLRYWANTYAGFLVSQFVEAALGAGGFSSAYILATELVGPKYRVAAGATMSSFFALGQVLLGWIARAVPAWRTLTLVLYAPQLITLAYFWIIGESIRWLLSKGRYDHAADMLRTAATANGKRLSDEAAAKLRAAGERERFEAEKRKAELARAPWLPVLVLRSRPVLLRCAVSPFWWISMTFIYYGLSINSVDIAGDSYYNFMAVSAIEVPGYWTAVLLLDRIGRRPVLMVALWVCAACQFGYIFLPDSIFMGVSLTLLDWQVLHFDRGDVGVRVHGRVVSDHVPTQPIRLLLDDRSAGVHHGATDSCAQTIWSGLPFALFGACAFLSGCLILLTPETRGARLPDTMHEAEMLGKNTSSNSSQGENGIRS</sequence>
<keyword evidence="2 6" id="KW-0812">Transmembrane</keyword>
<keyword evidence="3 6" id="KW-1133">Transmembrane helix</keyword>
<evidence type="ECO:0000313" key="8">
    <source>
        <dbReference type="Proteomes" id="UP000299102"/>
    </source>
</evidence>
<dbReference type="GO" id="GO:0022857">
    <property type="term" value="F:transmembrane transporter activity"/>
    <property type="evidence" value="ECO:0007669"/>
    <property type="project" value="InterPro"/>
</dbReference>
<dbReference type="Gene3D" id="1.20.1250.20">
    <property type="entry name" value="MFS general substrate transporter like domains"/>
    <property type="match status" value="1"/>
</dbReference>
<feature type="transmembrane region" description="Helical" evidence="6">
    <location>
        <begin position="245"/>
        <end position="263"/>
    </location>
</feature>
<evidence type="ECO:0000256" key="5">
    <source>
        <dbReference type="SAM" id="MobiDB-lite"/>
    </source>
</evidence>
<reference evidence="7 8" key="1">
    <citation type="journal article" date="2019" name="Commun. Biol.">
        <title>The bagworm genome reveals a unique fibroin gene that provides high tensile strength.</title>
        <authorList>
            <person name="Kono N."/>
            <person name="Nakamura H."/>
            <person name="Ohtoshi R."/>
            <person name="Tomita M."/>
            <person name="Numata K."/>
            <person name="Arakawa K."/>
        </authorList>
    </citation>
    <scope>NUCLEOTIDE SEQUENCE [LARGE SCALE GENOMIC DNA]</scope>
</reference>
<dbReference type="EMBL" id="BGZK01001208">
    <property type="protein sequence ID" value="GBP74445.1"/>
    <property type="molecule type" value="Genomic_DNA"/>
</dbReference>
<evidence type="ECO:0000256" key="3">
    <source>
        <dbReference type="ARBA" id="ARBA00022989"/>
    </source>
</evidence>
<dbReference type="InterPro" id="IPR011701">
    <property type="entry name" value="MFS"/>
</dbReference>
<accession>A0A4C1YJD5</accession>
<feature type="transmembrane region" description="Helical" evidence="6">
    <location>
        <begin position="31"/>
        <end position="48"/>
    </location>
</feature>
<feature type="transmembrane region" description="Helical" evidence="6">
    <location>
        <begin position="302"/>
        <end position="322"/>
    </location>
</feature>
<proteinExistence type="predicted"/>
<evidence type="ECO:0000256" key="1">
    <source>
        <dbReference type="ARBA" id="ARBA00004141"/>
    </source>
</evidence>
<dbReference type="OrthoDB" id="2261376at2759"/>
<evidence type="ECO:0000256" key="2">
    <source>
        <dbReference type="ARBA" id="ARBA00022692"/>
    </source>
</evidence>
<organism evidence="7 8">
    <name type="scientific">Eumeta variegata</name>
    <name type="common">Bagworm moth</name>
    <name type="synonym">Eumeta japonica</name>
    <dbReference type="NCBI Taxonomy" id="151549"/>
    <lineage>
        <taxon>Eukaryota</taxon>
        <taxon>Metazoa</taxon>
        <taxon>Ecdysozoa</taxon>
        <taxon>Arthropoda</taxon>
        <taxon>Hexapoda</taxon>
        <taxon>Insecta</taxon>
        <taxon>Pterygota</taxon>
        <taxon>Neoptera</taxon>
        <taxon>Endopterygota</taxon>
        <taxon>Lepidoptera</taxon>
        <taxon>Glossata</taxon>
        <taxon>Ditrysia</taxon>
        <taxon>Tineoidea</taxon>
        <taxon>Psychidae</taxon>
        <taxon>Oiketicinae</taxon>
        <taxon>Eumeta</taxon>
    </lineage>
</organism>
<dbReference type="GO" id="GO:0016020">
    <property type="term" value="C:membrane"/>
    <property type="evidence" value="ECO:0007669"/>
    <property type="project" value="UniProtKB-SubCell"/>
</dbReference>
<dbReference type="Pfam" id="PF07690">
    <property type="entry name" value="MFS_1"/>
    <property type="match status" value="1"/>
</dbReference>
<comment type="caution">
    <text evidence="7">The sequence shown here is derived from an EMBL/GenBank/DDBJ whole genome shotgun (WGS) entry which is preliminary data.</text>
</comment>
<feature type="transmembrane region" description="Helical" evidence="6">
    <location>
        <begin position="568"/>
        <end position="590"/>
    </location>
</feature>
<gene>
    <name evidence="7" type="primary">Orct</name>
    <name evidence="7" type="ORF">EVAR_44509_1</name>
</gene>
<dbReference type="AlphaFoldDB" id="A0A4C1YJD5"/>
<dbReference type="InterPro" id="IPR036259">
    <property type="entry name" value="MFS_trans_sf"/>
</dbReference>
<evidence type="ECO:0000313" key="7">
    <source>
        <dbReference type="EMBL" id="GBP74445.1"/>
    </source>
</evidence>
<feature type="transmembrane region" description="Helical" evidence="6">
    <location>
        <begin position="422"/>
        <end position="443"/>
    </location>
</feature>
<keyword evidence="8" id="KW-1185">Reference proteome</keyword>
<feature type="transmembrane region" description="Helical" evidence="6">
    <location>
        <begin position="483"/>
        <end position="502"/>
    </location>
</feature>
<feature type="transmembrane region" description="Helical" evidence="6">
    <location>
        <begin position="328"/>
        <end position="349"/>
    </location>
</feature>
<feature type="compositionally biased region" description="Polar residues" evidence="5">
    <location>
        <begin position="611"/>
        <end position="626"/>
    </location>
</feature>
<evidence type="ECO:0000256" key="6">
    <source>
        <dbReference type="SAM" id="Phobius"/>
    </source>
</evidence>
<feature type="transmembrane region" description="Helical" evidence="6">
    <location>
        <begin position="455"/>
        <end position="476"/>
    </location>
</feature>
<comment type="subcellular location">
    <subcellularLocation>
        <location evidence="1">Membrane</location>
        <topology evidence="1">Multi-pass membrane protein</topology>
    </subcellularLocation>
</comment>
<feature type="region of interest" description="Disordered" evidence="5">
    <location>
        <begin position="607"/>
        <end position="626"/>
    </location>
</feature>
<keyword evidence="4 6" id="KW-0472">Membrane</keyword>
<evidence type="ECO:0000256" key="4">
    <source>
        <dbReference type="ARBA" id="ARBA00023136"/>
    </source>
</evidence>
<name>A0A4C1YJD5_EUMVA</name>
<dbReference type="SUPFAM" id="SSF103473">
    <property type="entry name" value="MFS general substrate transporter"/>
    <property type="match status" value="1"/>
</dbReference>
<dbReference type="STRING" id="151549.A0A4C1YJD5"/>
<protein>
    <submittedName>
        <fullName evidence="7">Organic cation transporter protein</fullName>
    </submittedName>
</protein>
<feature type="transmembrane region" description="Helical" evidence="6">
    <location>
        <begin position="269"/>
        <end position="290"/>
    </location>
</feature>
<dbReference type="PANTHER" id="PTHR24064">
    <property type="entry name" value="SOLUTE CARRIER FAMILY 22 MEMBER"/>
    <property type="match status" value="1"/>
</dbReference>
<dbReference type="Proteomes" id="UP000299102">
    <property type="component" value="Unassembled WGS sequence"/>
</dbReference>